<dbReference type="PANTHER" id="PTHR44846">
    <property type="entry name" value="MANNOSYL-D-GLYCERATE TRANSPORT/METABOLISM SYSTEM REPRESSOR MNGR-RELATED"/>
    <property type="match status" value="1"/>
</dbReference>
<dbReference type="Gene3D" id="3.40.1410.10">
    <property type="entry name" value="Chorismate lyase-like"/>
    <property type="match status" value="1"/>
</dbReference>
<dbReference type="PANTHER" id="PTHR44846:SF1">
    <property type="entry name" value="MANNOSYL-D-GLYCERATE TRANSPORT_METABOLISM SYSTEM REPRESSOR MNGR-RELATED"/>
    <property type="match status" value="1"/>
</dbReference>
<dbReference type="EMBL" id="JBHSWG010000003">
    <property type="protein sequence ID" value="MFC6762028.1"/>
    <property type="molecule type" value="Genomic_DNA"/>
</dbReference>
<comment type="caution">
    <text evidence="5">The sequence shown here is derived from an EMBL/GenBank/DDBJ whole genome shotgun (WGS) entry which is preliminary data.</text>
</comment>
<name>A0ABW2B9G0_9RHOB</name>
<reference evidence="6" key="1">
    <citation type="journal article" date="2019" name="Int. J. Syst. Evol. Microbiol.">
        <title>The Global Catalogue of Microorganisms (GCM) 10K type strain sequencing project: providing services to taxonomists for standard genome sequencing and annotation.</title>
        <authorList>
            <consortium name="The Broad Institute Genomics Platform"/>
            <consortium name="The Broad Institute Genome Sequencing Center for Infectious Disease"/>
            <person name="Wu L."/>
            <person name="Ma J."/>
        </authorList>
    </citation>
    <scope>NUCLEOTIDE SEQUENCE [LARGE SCALE GENOMIC DNA]</scope>
    <source>
        <strain evidence="6">CCUG 66188</strain>
    </source>
</reference>
<accession>A0ABW2B9G0</accession>
<evidence type="ECO:0000313" key="5">
    <source>
        <dbReference type="EMBL" id="MFC6762028.1"/>
    </source>
</evidence>
<dbReference type="Proteomes" id="UP001596353">
    <property type="component" value="Unassembled WGS sequence"/>
</dbReference>
<dbReference type="InterPro" id="IPR028978">
    <property type="entry name" value="Chorismate_lyase_/UTRA_dom_sf"/>
</dbReference>
<dbReference type="InterPro" id="IPR036390">
    <property type="entry name" value="WH_DNA-bd_sf"/>
</dbReference>
<evidence type="ECO:0000256" key="3">
    <source>
        <dbReference type="ARBA" id="ARBA00023163"/>
    </source>
</evidence>
<dbReference type="Pfam" id="PF00392">
    <property type="entry name" value="GntR"/>
    <property type="match status" value="1"/>
</dbReference>
<feature type="domain" description="HTH gntR-type" evidence="4">
    <location>
        <begin position="7"/>
        <end position="75"/>
    </location>
</feature>
<keyword evidence="1" id="KW-0805">Transcription regulation</keyword>
<dbReference type="CDD" id="cd07377">
    <property type="entry name" value="WHTH_GntR"/>
    <property type="match status" value="1"/>
</dbReference>
<dbReference type="Pfam" id="PF07702">
    <property type="entry name" value="UTRA"/>
    <property type="match status" value="1"/>
</dbReference>
<keyword evidence="6" id="KW-1185">Reference proteome</keyword>
<keyword evidence="2" id="KW-0238">DNA-binding</keyword>
<dbReference type="SMART" id="SM00345">
    <property type="entry name" value="HTH_GNTR"/>
    <property type="match status" value="1"/>
</dbReference>
<dbReference type="PRINTS" id="PR00035">
    <property type="entry name" value="HTHGNTR"/>
</dbReference>
<dbReference type="InterPro" id="IPR011663">
    <property type="entry name" value="UTRA"/>
</dbReference>
<protein>
    <submittedName>
        <fullName evidence="5">GntR family transcriptional regulator</fullName>
    </submittedName>
</protein>
<dbReference type="SMART" id="SM00866">
    <property type="entry name" value="UTRA"/>
    <property type="match status" value="1"/>
</dbReference>
<dbReference type="InterPro" id="IPR036388">
    <property type="entry name" value="WH-like_DNA-bd_sf"/>
</dbReference>
<sequence length="235" mass="25292">MTSAAVETKPERIARLLEAQIRSGQLQDGSAMSSENGLVARFAVSRTTVRKSLNILAEKGLIRTKVGIGSFVTFAGNVIDSGPGWSVALSNADTRMGTRILSIARGEMDLDCPVSLDGEMLSVDRLRFREETGKGLSLERSRVPWRADFAPLLKDGLDGGSLNATLAARGLVPASGEEWASVLPVLSAEDAAILERPEASPMLRLRRLTRDAAGNPVEFVESLLDPELFGLHMTF</sequence>
<evidence type="ECO:0000259" key="4">
    <source>
        <dbReference type="PROSITE" id="PS50949"/>
    </source>
</evidence>
<evidence type="ECO:0000256" key="2">
    <source>
        <dbReference type="ARBA" id="ARBA00023125"/>
    </source>
</evidence>
<dbReference type="SUPFAM" id="SSF46785">
    <property type="entry name" value="Winged helix' DNA-binding domain"/>
    <property type="match status" value="1"/>
</dbReference>
<dbReference type="InterPro" id="IPR000524">
    <property type="entry name" value="Tscrpt_reg_HTH_GntR"/>
</dbReference>
<evidence type="ECO:0000256" key="1">
    <source>
        <dbReference type="ARBA" id="ARBA00023015"/>
    </source>
</evidence>
<dbReference type="SUPFAM" id="SSF64288">
    <property type="entry name" value="Chorismate lyase-like"/>
    <property type="match status" value="1"/>
</dbReference>
<proteinExistence type="predicted"/>
<dbReference type="InterPro" id="IPR050679">
    <property type="entry name" value="Bact_HTH_transcr_reg"/>
</dbReference>
<dbReference type="PROSITE" id="PS50949">
    <property type="entry name" value="HTH_GNTR"/>
    <property type="match status" value="1"/>
</dbReference>
<dbReference type="Gene3D" id="1.10.10.10">
    <property type="entry name" value="Winged helix-like DNA-binding domain superfamily/Winged helix DNA-binding domain"/>
    <property type="match status" value="1"/>
</dbReference>
<evidence type="ECO:0000313" key="6">
    <source>
        <dbReference type="Proteomes" id="UP001596353"/>
    </source>
</evidence>
<organism evidence="5 6">
    <name type="scientific">Sulfitobacter porphyrae</name>
    <dbReference type="NCBI Taxonomy" id="1246864"/>
    <lineage>
        <taxon>Bacteria</taxon>
        <taxon>Pseudomonadati</taxon>
        <taxon>Pseudomonadota</taxon>
        <taxon>Alphaproteobacteria</taxon>
        <taxon>Rhodobacterales</taxon>
        <taxon>Roseobacteraceae</taxon>
        <taxon>Sulfitobacter</taxon>
    </lineage>
</organism>
<gene>
    <name evidence="5" type="ORF">ACFQFQ_24995</name>
</gene>
<keyword evidence="3" id="KW-0804">Transcription</keyword>